<accession>U5SFY5</accession>
<organism evidence="1 2">
    <name type="scientific">Carnobacterium inhibens subsp. gilichinskyi</name>
    <dbReference type="NCBI Taxonomy" id="1266845"/>
    <lineage>
        <taxon>Bacteria</taxon>
        <taxon>Bacillati</taxon>
        <taxon>Bacillota</taxon>
        <taxon>Bacilli</taxon>
        <taxon>Lactobacillales</taxon>
        <taxon>Carnobacteriaceae</taxon>
        <taxon>Carnobacterium</taxon>
    </lineage>
</organism>
<dbReference type="EMBL" id="CP006812">
    <property type="protein sequence ID" value="AGY82787.1"/>
    <property type="molecule type" value="Genomic_DNA"/>
</dbReference>
<evidence type="ECO:0000313" key="2">
    <source>
        <dbReference type="Proteomes" id="UP000017469"/>
    </source>
</evidence>
<reference evidence="1 2" key="1">
    <citation type="journal article" date="2013" name="Genome Announc.">
        <title>Complete Genome Sequence of Carnobacterium gilichinskyi Strain WN1359T (DSM 27470T).</title>
        <authorList>
            <person name="Leonard M.T."/>
            <person name="Panayotova N."/>
            <person name="Farmerie W.G."/>
            <person name="Triplett E.W."/>
            <person name="Nicholson W.L."/>
        </authorList>
    </citation>
    <scope>NUCLEOTIDE SEQUENCE [LARGE SCALE GENOMIC DNA]</scope>
    <source>
        <strain evidence="1 2">WN1359</strain>
    </source>
</reference>
<dbReference type="KEGG" id="caw:Q783_04095"/>
<sequence length="46" mass="5389">MQSNNKHTVTKLEQSIQLYLNEGISFKGLEKNVERYIILSLIIPRE</sequence>
<dbReference type="PATRIC" id="fig|1266845.5.peg.756"/>
<protein>
    <submittedName>
        <fullName evidence="1">Uncharacterized protein</fullName>
    </submittedName>
</protein>
<dbReference type="HOGENOM" id="CLU_3181585_0_0_9"/>
<evidence type="ECO:0000313" key="1">
    <source>
        <dbReference type="EMBL" id="AGY82787.1"/>
    </source>
</evidence>
<proteinExistence type="predicted"/>
<name>U5SFY5_9LACT</name>
<dbReference type="AlphaFoldDB" id="U5SFY5"/>
<gene>
    <name evidence="1" type="ORF">Q783_04095</name>
</gene>
<dbReference type="Proteomes" id="UP000017469">
    <property type="component" value="Chromosome"/>
</dbReference>